<dbReference type="PANTHER" id="PTHR34580:SF9">
    <property type="entry name" value="SLL5097 PROTEIN"/>
    <property type="match status" value="1"/>
</dbReference>
<dbReference type="AlphaFoldDB" id="A0AAU6P991"/>
<dbReference type="KEGG" id="mcaa:R3L15_04375"/>
<evidence type="ECO:0000313" key="3">
    <source>
        <dbReference type="EMBL" id="WXA03465.1"/>
    </source>
</evidence>
<accession>A0AAU6P991</accession>
<dbReference type="Pfam" id="PF25583">
    <property type="entry name" value="WCX"/>
    <property type="match status" value="1"/>
</dbReference>
<dbReference type="Pfam" id="PF13280">
    <property type="entry name" value="WYL"/>
    <property type="match status" value="1"/>
</dbReference>
<dbReference type="RefSeq" id="WP_338733462.1">
    <property type="nucleotide sequence ID" value="NZ_CP136924.1"/>
</dbReference>
<dbReference type="SUPFAM" id="SSF46785">
    <property type="entry name" value="Winged helix' DNA-binding domain"/>
    <property type="match status" value="1"/>
</dbReference>
<sequence>MSKYHISRRLQFIIQFIHDKKQASKEDILEFLADKDFNISSRTLERDFEKIKADFGIELTYSKNNNGYYIDEEKSVKVESFFRFLELVSLADVFADGLKNNNKTLEYVQFDDSSHLKGIDNLETILMAIKQERDLEFTHYSFHYNTYKQKIVTPIIIKEYINRWYLVGVPKGENDIRTFGIERITNINLGELSVINRSSYVQQTHRFEKIIGLMYSNKSPEHIVLKVTHLHLKYLESLPLHPSQKTLPHPDDGFAVVTYNLVPNYEFIIEILKMSIETEVLEPQWLRDRIKKEVEQIYNKYKD</sequence>
<dbReference type="Proteomes" id="UP001368318">
    <property type="component" value="Chromosome"/>
</dbReference>
<gene>
    <name evidence="4" type="ORF">R3L15_04375</name>
    <name evidence="3" type="ORF">R3L16_03025</name>
</gene>
<dbReference type="EMBL" id="CP136925">
    <property type="protein sequence ID" value="WXA14113.1"/>
    <property type="molecule type" value="Genomic_DNA"/>
</dbReference>
<evidence type="ECO:0000259" key="2">
    <source>
        <dbReference type="Pfam" id="PF25583"/>
    </source>
</evidence>
<dbReference type="PROSITE" id="PS52050">
    <property type="entry name" value="WYL"/>
    <property type="match status" value="1"/>
</dbReference>
<dbReference type="PANTHER" id="PTHR34580">
    <property type="match status" value="1"/>
</dbReference>
<organism evidence="4">
    <name type="scientific">Mangrovimonas cancribranchiae</name>
    <dbReference type="NCBI Taxonomy" id="3080055"/>
    <lineage>
        <taxon>Bacteria</taxon>
        <taxon>Pseudomonadati</taxon>
        <taxon>Bacteroidota</taxon>
        <taxon>Flavobacteriia</taxon>
        <taxon>Flavobacteriales</taxon>
        <taxon>Flavobacteriaceae</taxon>
        <taxon>Mangrovimonas</taxon>
    </lineage>
</organism>
<reference evidence="4 5" key="1">
    <citation type="submission" date="2023-10" db="EMBL/GenBank/DDBJ databases">
        <title>Culture-based analysis of two novel bacteria associated with mangrove crab gills.</title>
        <authorList>
            <person name="Yang X."/>
            <person name="Garuglieri E."/>
            <person name="Van Goethem M.W."/>
            <person name="Fusi M."/>
            <person name="Marasco R."/>
            <person name="Daffonchio D.G."/>
        </authorList>
    </citation>
    <scope>NUCLEOTIDE SEQUENCE</scope>
    <source>
        <strain evidence="4">UG2-1</strain>
        <strain evidence="3">UG2-2</strain>
        <strain evidence="5">UG2_2</strain>
    </source>
</reference>
<name>A0AAU6P991_9FLAO</name>
<dbReference type="EMBL" id="CP136924">
    <property type="protein sequence ID" value="WXA03465.1"/>
    <property type="molecule type" value="Genomic_DNA"/>
</dbReference>
<keyword evidence="5" id="KW-1185">Reference proteome</keyword>
<evidence type="ECO:0000313" key="5">
    <source>
        <dbReference type="Proteomes" id="UP001368318"/>
    </source>
</evidence>
<dbReference type="InterPro" id="IPR051534">
    <property type="entry name" value="CBASS_pafABC_assoc_protein"/>
</dbReference>
<protein>
    <submittedName>
        <fullName evidence="4">WYL domain-containing protein</fullName>
    </submittedName>
</protein>
<feature type="domain" description="WCX" evidence="2">
    <location>
        <begin position="220"/>
        <end position="297"/>
    </location>
</feature>
<evidence type="ECO:0000259" key="1">
    <source>
        <dbReference type="Pfam" id="PF13280"/>
    </source>
</evidence>
<dbReference type="InterPro" id="IPR036390">
    <property type="entry name" value="WH_DNA-bd_sf"/>
</dbReference>
<dbReference type="InterPro" id="IPR057727">
    <property type="entry name" value="WCX_dom"/>
</dbReference>
<feature type="domain" description="WYL" evidence="1">
    <location>
        <begin position="121"/>
        <end position="187"/>
    </location>
</feature>
<evidence type="ECO:0000313" key="4">
    <source>
        <dbReference type="EMBL" id="WXA14113.1"/>
    </source>
</evidence>
<dbReference type="InterPro" id="IPR026881">
    <property type="entry name" value="WYL_dom"/>
</dbReference>
<proteinExistence type="predicted"/>